<keyword evidence="4 10" id="KW-0862">Zinc</keyword>
<feature type="region of interest" description="Disordered" evidence="12">
    <location>
        <begin position="360"/>
        <end position="426"/>
    </location>
</feature>
<keyword evidence="16" id="KW-1185">Reference proteome</keyword>
<evidence type="ECO:0000313" key="16">
    <source>
        <dbReference type="Proteomes" id="UP000789390"/>
    </source>
</evidence>
<dbReference type="GO" id="GO:0000981">
    <property type="term" value="F:DNA-binding transcription factor activity, RNA polymerase II-specific"/>
    <property type="evidence" value="ECO:0007669"/>
    <property type="project" value="InterPro"/>
</dbReference>
<dbReference type="InterPro" id="IPR001356">
    <property type="entry name" value="HD"/>
</dbReference>
<feature type="compositionally biased region" description="Low complexity" evidence="12">
    <location>
        <begin position="433"/>
        <end position="444"/>
    </location>
</feature>
<dbReference type="Proteomes" id="UP000789390">
    <property type="component" value="Unassembled WGS sequence"/>
</dbReference>
<feature type="compositionally biased region" description="Basic residues" evidence="12">
    <location>
        <begin position="295"/>
        <end position="305"/>
    </location>
</feature>
<dbReference type="GO" id="GO:0005634">
    <property type="term" value="C:nucleus"/>
    <property type="evidence" value="ECO:0007669"/>
    <property type="project" value="UniProtKB-SubCell"/>
</dbReference>
<dbReference type="Pfam" id="PF00046">
    <property type="entry name" value="Homeodomain"/>
    <property type="match status" value="1"/>
</dbReference>
<dbReference type="PANTHER" id="PTHR24208">
    <property type="entry name" value="LIM/HOMEOBOX PROTEIN LHX"/>
    <property type="match status" value="1"/>
</dbReference>
<feature type="compositionally biased region" description="Basic and acidic residues" evidence="12">
    <location>
        <begin position="384"/>
        <end position="398"/>
    </location>
</feature>
<dbReference type="EMBL" id="CAKKLH010000268">
    <property type="protein sequence ID" value="CAH0107416.1"/>
    <property type="molecule type" value="Genomic_DNA"/>
</dbReference>
<dbReference type="CDD" id="cd00086">
    <property type="entry name" value="homeodomain"/>
    <property type="match status" value="1"/>
</dbReference>
<keyword evidence="5 10" id="KW-0440">LIM domain</keyword>
<dbReference type="CDD" id="cd09371">
    <property type="entry name" value="LIM1_Lmx1b"/>
    <property type="match status" value="1"/>
</dbReference>
<dbReference type="InterPro" id="IPR009057">
    <property type="entry name" value="Homeodomain-like_sf"/>
</dbReference>
<dbReference type="FunFam" id="1.10.10.60:FF:000227">
    <property type="entry name" value="LIM homeobox transcription factor"/>
    <property type="match status" value="1"/>
</dbReference>
<evidence type="ECO:0000256" key="8">
    <source>
        <dbReference type="ARBA" id="ARBA00023242"/>
    </source>
</evidence>
<evidence type="ECO:0000256" key="4">
    <source>
        <dbReference type="ARBA" id="ARBA00022833"/>
    </source>
</evidence>
<dbReference type="GO" id="GO:0000977">
    <property type="term" value="F:RNA polymerase II transcription regulatory region sequence-specific DNA binding"/>
    <property type="evidence" value="ECO:0007669"/>
    <property type="project" value="TreeGrafter"/>
</dbReference>
<evidence type="ECO:0000256" key="3">
    <source>
        <dbReference type="ARBA" id="ARBA00022737"/>
    </source>
</evidence>
<evidence type="ECO:0000256" key="1">
    <source>
        <dbReference type="ARBA" id="ARBA00004123"/>
    </source>
</evidence>
<feature type="region of interest" description="Disordered" evidence="12">
    <location>
        <begin position="481"/>
        <end position="510"/>
    </location>
</feature>
<sequence>MVQQQQSDCKDIRSRSMQRSPTPESLHYGGGDSSYGSNSAGHNNHCCCANGDPNSPGSSFQSSLNHPPSSGSCSQTACAGCSSSAAAATGSIASCNIVTSTGPVSSSRSGGGSATINAGSTLTSTATPTSAITSIPSAVKFELGRIEVCEGCGLGIADRYVMRVADGSWHEDCLVCCICHAPLVHSCFTRSGRVYCRQDYDRVYGAKCGRCGERLYPHELVMRAGSSLAFHLPCFGCFICGRPLQKGDQFVVRAGQLLCRDDLEKDLFLIQSTTNNNNNNNGDDSAADDSNRPRHDGRRGPKRPRTILTSAQRRQFKASFEISPKPCRKVREALAKETGLSVRVVQVWFQNQRAKMKKLQRKAKIEAEKNGSSTSAATTSGGDKNSKDGKTDKKRFGDSVDGGGNSSLMSNMPYSPNGDGSYVGHSGDSMCGSDLSLDDSGGFDQLDDGHSLSGVDLQDIQQQQQQQQQHGPHSMNLHHLHHHHHHLGDVASSPHLHSSHSELIPPPPGSYHPINPIDKLYLMQNAYFRLDQ</sequence>
<dbReference type="PROSITE" id="PS50023">
    <property type="entry name" value="LIM_DOMAIN_2"/>
    <property type="match status" value="2"/>
</dbReference>
<dbReference type="FunFam" id="2.10.110.10:FF:000103">
    <property type="entry name" value="LIM homeobox transcription factor 1-beta"/>
    <property type="match status" value="1"/>
</dbReference>
<feature type="compositionally biased region" description="Low complexity" evidence="12">
    <location>
        <begin position="371"/>
        <end position="382"/>
    </location>
</feature>
<keyword evidence="2 10" id="KW-0479">Metal-binding</keyword>
<protein>
    <submittedName>
        <fullName evidence="15">Uncharacterized protein</fullName>
    </submittedName>
</protein>
<feature type="compositionally biased region" description="Low complexity" evidence="12">
    <location>
        <begin position="275"/>
        <end position="284"/>
    </location>
</feature>
<evidence type="ECO:0000256" key="10">
    <source>
        <dbReference type="PROSITE-ProRule" id="PRU00125"/>
    </source>
</evidence>
<evidence type="ECO:0000256" key="6">
    <source>
        <dbReference type="ARBA" id="ARBA00023125"/>
    </source>
</evidence>
<dbReference type="AlphaFoldDB" id="A0A8J2RVY2"/>
<dbReference type="SUPFAM" id="SSF46689">
    <property type="entry name" value="Homeodomain-like"/>
    <property type="match status" value="1"/>
</dbReference>
<feature type="region of interest" description="Disordered" evidence="12">
    <location>
        <begin position="1"/>
        <end position="34"/>
    </location>
</feature>
<feature type="region of interest" description="Disordered" evidence="12">
    <location>
        <begin position="274"/>
        <end position="307"/>
    </location>
</feature>
<feature type="domain" description="LIM zinc-binding" evidence="13">
    <location>
        <begin position="207"/>
        <end position="269"/>
    </location>
</feature>
<dbReference type="FunFam" id="2.10.110.10:FF:000006">
    <property type="entry name" value="LIM homeobox transcription factor 1-beta"/>
    <property type="match status" value="1"/>
</dbReference>
<evidence type="ECO:0000256" key="2">
    <source>
        <dbReference type="ARBA" id="ARBA00022723"/>
    </source>
</evidence>
<dbReference type="Gene3D" id="2.10.110.10">
    <property type="entry name" value="Cysteine Rich Protein"/>
    <property type="match status" value="2"/>
</dbReference>
<dbReference type="SMART" id="SM00389">
    <property type="entry name" value="HOX"/>
    <property type="match status" value="1"/>
</dbReference>
<keyword evidence="6 9" id="KW-0238">DNA-binding</keyword>
<evidence type="ECO:0000259" key="13">
    <source>
        <dbReference type="PROSITE" id="PS50023"/>
    </source>
</evidence>
<feature type="region of interest" description="Disordered" evidence="12">
    <location>
        <begin position="433"/>
        <end position="452"/>
    </location>
</feature>
<comment type="subcellular location">
    <subcellularLocation>
        <location evidence="1 9 11">Nucleus</location>
    </subcellularLocation>
</comment>
<keyword evidence="3" id="KW-0677">Repeat</keyword>
<keyword evidence="8 9" id="KW-0539">Nucleus</keyword>
<organism evidence="15 16">
    <name type="scientific">Daphnia galeata</name>
    <dbReference type="NCBI Taxonomy" id="27404"/>
    <lineage>
        <taxon>Eukaryota</taxon>
        <taxon>Metazoa</taxon>
        <taxon>Ecdysozoa</taxon>
        <taxon>Arthropoda</taxon>
        <taxon>Crustacea</taxon>
        <taxon>Branchiopoda</taxon>
        <taxon>Diplostraca</taxon>
        <taxon>Cladocera</taxon>
        <taxon>Anomopoda</taxon>
        <taxon>Daphniidae</taxon>
        <taxon>Daphnia</taxon>
    </lineage>
</organism>
<evidence type="ECO:0000256" key="11">
    <source>
        <dbReference type="RuleBase" id="RU000682"/>
    </source>
</evidence>
<dbReference type="InterPro" id="IPR017970">
    <property type="entry name" value="Homeobox_CS"/>
</dbReference>
<accession>A0A8J2RVY2</accession>
<dbReference type="Pfam" id="PF00412">
    <property type="entry name" value="LIM"/>
    <property type="match status" value="2"/>
</dbReference>
<evidence type="ECO:0000259" key="14">
    <source>
        <dbReference type="PROSITE" id="PS50071"/>
    </source>
</evidence>
<dbReference type="PANTHER" id="PTHR24208:SF166">
    <property type="entry name" value="LIM HOMEOBOX TRANSCRIPTION FACTOR 1 ALPHA, ISOFORM B"/>
    <property type="match status" value="1"/>
</dbReference>
<dbReference type="InterPro" id="IPR050453">
    <property type="entry name" value="LIM_Homeobox_TF"/>
</dbReference>
<dbReference type="PROSITE" id="PS00027">
    <property type="entry name" value="HOMEOBOX_1"/>
    <property type="match status" value="1"/>
</dbReference>
<dbReference type="OrthoDB" id="10068367at2759"/>
<gene>
    <name evidence="15" type="ORF">DGAL_LOCUS10712</name>
</gene>
<dbReference type="SMART" id="SM00132">
    <property type="entry name" value="LIM"/>
    <property type="match status" value="2"/>
</dbReference>
<feature type="domain" description="Homeobox" evidence="14">
    <location>
        <begin position="299"/>
        <end position="359"/>
    </location>
</feature>
<dbReference type="PROSITE" id="PS50071">
    <property type="entry name" value="HOMEOBOX_2"/>
    <property type="match status" value="1"/>
</dbReference>
<feature type="domain" description="LIM zinc-binding" evidence="13">
    <location>
        <begin position="147"/>
        <end position="206"/>
    </location>
</feature>
<keyword evidence="7 9" id="KW-0371">Homeobox</keyword>
<dbReference type="Gene3D" id="1.10.10.60">
    <property type="entry name" value="Homeodomain-like"/>
    <property type="match status" value="1"/>
</dbReference>
<name>A0A8J2RVY2_9CRUS</name>
<feature type="DNA-binding region" description="Homeobox" evidence="9">
    <location>
        <begin position="301"/>
        <end position="360"/>
    </location>
</feature>
<dbReference type="SUPFAM" id="SSF57716">
    <property type="entry name" value="Glucocorticoid receptor-like (DNA-binding domain)"/>
    <property type="match status" value="2"/>
</dbReference>
<evidence type="ECO:0000256" key="7">
    <source>
        <dbReference type="ARBA" id="ARBA00023155"/>
    </source>
</evidence>
<dbReference type="GO" id="GO:0046872">
    <property type="term" value="F:metal ion binding"/>
    <property type="evidence" value="ECO:0007669"/>
    <property type="project" value="UniProtKB-KW"/>
</dbReference>
<dbReference type="GO" id="GO:0030182">
    <property type="term" value="P:neuron differentiation"/>
    <property type="evidence" value="ECO:0007669"/>
    <property type="project" value="TreeGrafter"/>
</dbReference>
<comment type="caution">
    <text evidence="15">The sequence shown here is derived from an EMBL/GenBank/DDBJ whole genome shotgun (WGS) entry which is preliminary data.</text>
</comment>
<evidence type="ECO:0000256" key="5">
    <source>
        <dbReference type="ARBA" id="ARBA00023038"/>
    </source>
</evidence>
<proteinExistence type="predicted"/>
<dbReference type="InterPro" id="IPR001781">
    <property type="entry name" value="Znf_LIM"/>
</dbReference>
<evidence type="ECO:0000256" key="12">
    <source>
        <dbReference type="SAM" id="MobiDB-lite"/>
    </source>
</evidence>
<dbReference type="PROSITE" id="PS00478">
    <property type="entry name" value="LIM_DOMAIN_1"/>
    <property type="match status" value="1"/>
</dbReference>
<evidence type="ECO:0000256" key="9">
    <source>
        <dbReference type="PROSITE-ProRule" id="PRU00108"/>
    </source>
</evidence>
<evidence type="ECO:0000313" key="15">
    <source>
        <dbReference type="EMBL" id="CAH0107416.1"/>
    </source>
</evidence>
<reference evidence="15" key="1">
    <citation type="submission" date="2021-11" db="EMBL/GenBank/DDBJ databases">
        <authorList>
            <person name="Schell T."/>
        </authorList>
    </citation>
    <scope>NUCLEOTIDE SEQUENCE</scope>
    <source>
        <strain evidence="15">M5</strain>
    </source>
</reference>